<dbReference type="EMBL" id="LKAJ01000004">
    <property type="protein sequence ID" value="KRG21605.1"/>
    <property type="molecule type" value="Genomic_DNA"/>
</dbReference>
<sequence>MLSFKSDTTTEDLADDLGGLFLGPQYLRKDFAPKENTATSYSSPQYAQEDFSRKKSITSREDLVDLSRLREEEKTDYQEGLMETDDMTAYIGSLKVKGDLKYDQTVAPYRADRKSNIGKVLNPEGRGEKWSYKKNQAFMLGAIEAGKTFILVTPKSHYDSSFITGTIDELLWLKDNGYTFYVRNDDTVACHPPIKRSSPIIRNYHNGNGIYNQSSMNDMREEILGFTSPTYTPYRSKTLETGSRPQYLSTPNTDNGISRNKPGITVGS</sequence>
<proteinExistence type="predicted"/>
<comment type="caution">
    <text evidence="2">The sequence shown here is derived from an EMBL/GenBank/DDBJ whole genome shotgun (WGS) entry which is preliminary data.</text>
</comment>
<evidence type="ECO:0000313" key="3">
    <source>
        <dbReference type="EMBL" id="MCS5711534.1"/>
    </source>
</evidence>
<keyword evidence="4" id="KW-1185">Reference proteome</keyword>
<dbReference type="Proteomes" id="UP000051497">
    <property type="component" value="Unassembled WGS sequence"/>
</dbReference>
<evidence type="ECO:0000256" key="1">
    <source>
        <dbReference type="SAM" id="MobiDB-lite"/>
    </source>
</evidence>
<feature type="region of interest" description="Disordered" evidence="1">
    <location>
        <begin position="236"/>
        <end position="268"/>
    </location>
</feature>
<dbReference type="RefSeq" id="WP_075065985.1">
    <property type="nucleotide sequence ID" value="NZ_LKAJ02000001.1"/>
</dbReference>
<dbReference type="AlphaFoldDB" id="A0A0Q9YLK5"/>
<evidence type="ECO:0000313" key="2">
    <source>
        <dbReference type="EMBL" id="KRG21605.1"/>
    </source>
</evidence>
<name>A0A0Q9YLK5_9GAMM</name>
<protein>
    <submittedName>
        <fullName evidence="2">Uncharacterized protein</fullName>
    </submittedName>
</protein>
<organism evidence="2">
    <name type="scientific">Candidatus Berkiella aquae</name>
    <dbReference type="NCBI Taxonomy" id="295108"/>
    <lineage>
        <taxon>Bacteria</taxon>
        <taxon>Pseudomonadati</taxon>
        <taxon>Pseudomonadota</taxon>
        <taxon>Gammaproteobacteria</taxon>
        <taxon>Candidatus Berkiellales</taxon>
        <taxon>Candidatus Berkiellaceae</taxon>
        <taxon>Candidatus Berkiella</taxon>
    </lineage>
</organism>
<reference evidence="3" key="2">
    <citation type="journal article" date="2016" name="Genome Announc.">
        <title>Draft Genome Sequences of Two Novel Amoeba-Resistant Intranuclear Bacteria, 'Candidatus Berkiella cookevillensis' and 'Candidatus Berkiella aquae'.</title>
        <authorList>
            <person name="Mehari Y.T."/>
            <person name="Arivett B.A."/>
            <person name="Farone A.L."/>
            <person name="Gunderson J.H."/>
            <person name="Farone M.B."/>
        </authorList>
    </citation>
    <scope>NUCLEOTIDE SEQUENCE</scope>
    <source>
        <strain evidence="3">HT99</strain>
    </source>
</reference>
<accession>A0A0Q9YLK5</accession>
<feature type="compositionally biased region" description="Polar residues" evidence="1">
    <location>
        <begin position="236"/>
        <end position="258"/>
    </location>
</feature>
<dbReference type="EMBL" id="LKAJ02000001">
    <property type="protein sequence ID" value="MCS5711534.1"/>
    <property type="molecule type" value="Genomic_DNA"/>
</dbReference>
<gene>
    <name evidence="3" type="ORF">HT99x_008805</name>
    <name evidence="2" type="ORF">HT99x_01358</name>
</gene>
<reference evidence="3" key="3">
    <citation type="submission" date="2021-06" db="EMBL/GenBank/DDBJ databases">
        <title>Genomic Description and Analysis of Intracellular Bacteria, Candidatus Berkiella cookevillensis and Candidatus Berkiella aquae.</title>
        <authorList>
            <person name="Kidane D.T."/>
            <person name="Mehari Y.T."/>
            <person name="Rice F.C."/>
            <person name="Arivett B.A."/>
            <person name="Farone A.L."/>
            <person name="Berk S.G."/>
            <person name="Farone M.B."/>
        </authorList>
    </citation>
    <scope>NUCLEOTIDE SEQUENCE</scope>
    <source>
        <strain evidence="3">HT99</strain>
    </source>
</reference>
<evidence type="ECO:0000313" key="4">
    <source>
        <dbReference type="Proteomes" id="UP000051497"/>
    </source>
</evidence>
<reference evidence="2" key="1">
    <citation type="submission" date="2015-09" db="EMBL/GenBank/DDBJ databases">
        <title>Draft Genome Sequences of Two Novel Amoeba-resistant Intranuclear Bacteria, Candidatus Berkiella cookevillensis and Candidatus Berkiella aquae.</title>
        <authorList>
            <person name="Mehari Y.T."/>
            <person name="Arivett B.A."/>
            <person name="Farone A.L."/>
            <person name="Gunderson J.H."/>
            <person name="Farone M.B."/>
        </authorList>
    </citation>
    <scope>NUCLEOTIDE SEQUENCE [LARGE SCALE GENOMIC DNA]</scope>
    <source>
        <strain evidence="2">HT99</strain>
    </source>
</reference>